<protein>
    <submittedName>
        <fullName evidence="2">Uncharacterized protein</fullName>
    </submittedName>
</protein>
<sequence length="94" mass="10005">MKVNIISLSLLSLLWAGIGLAAPVDNAVDDTTPEVGGEDSIQEILRGTCSSVTQQCTAQKRPGSVYHAPCPRDHRCGARHTCNIDTIRLTAVCS</sequence>
<organism evidence="2 3">
    <name type="scientific">Aspergillus saccharolyticus JOP 1030-1</name>
    <dbReference type="NCBI Taxonomy" id="1450539"/>
    <lineage>
        <taxon>Eukaryota</taxon>
        <taxon>Fungi</taxon>
        <taxon>Dikarya</taxon>
        <taxon>Ascomycota</taxon>
        <taxon>Pezizomycotina</taxon>
        <taxon>Eurotiomycetes</taxon>
        <taxon>Eurotiomycetidae</taxon>
        <taxon>Eurotiales</taxon>
        <taxon>Aspergillaceae</taxon>
        <taxon>Aspergillus</taxon>
        <taxon>Aspergillus subgen. Circumdati</taxon>
    </lineage>
</organism>
<dbReference type="Proteomes" id="UP000248349">
    <property type="component" value="Unassembled WGS sequence"/>
</dbReference>
<reference evidence="2 3" key="1">
    <citation type="submission" date="2016-12" db="EMBL/GenBank/DDBJ databases">
        <title>The genomes of Aspergillus section Nigri reveals drivers in fungal speciation.</title>
        <authorList>
            <consortium name="DOE Joint Genome Institute"/>
            <person name="Vesth T.C."/>
            <person name="Nybo J."/>
            <person name="Theobald S."/>
            <person name="Brandl J."/>
            <person name="Frisvad J.C."/>
            <person name="Nielsen K.F."/>
            <person name="Lyhne E.K."/>
            <person name="Kogle M.E."/>
            <person name="Kuo A."/>
            <person name="Riley R."/>
            <person name="Clum A."/>
            <person name="Nolan M."/>
            <person name="Lipzen A."/>
            <person name="Salamov A."/>
            <person name="Henrissat B."/>
            <person name="Wiebenga A."/>
            <person name="De Vries R.P."/>
            <person name="Grigoriev I.V."/>
            <person name="Mortensen U.H."/>
            <person name="Andersen M.R."/>
            <person name="Baker S.E."/>
        </authorList>
    </citation>
    <scope>NUCLEOTIDE SEQUENCE [LARGE SCALE GENOMIC DNA]</scope>
    <source>
        <strain evidence="2 3">JOP 1030-1</strain>
    </source>
</reference>
<gene>
    <name evidence="2" type="ORF">BP01DRAFT_423957</name>
</gene>
<keyword evidence="1" id="KW-0732">Signal</keyword>
<evidence type="ECO:0000256" key="1">
    <source>
        <dbReference type="SAM" id="SignalP"/>
    </source>
</evidence>
<evidence type="ECO:0000313" key="2">
    <source>
        <dbReference type="EMBL" id="PYH44758.1"/>
    </source>
</evidence>
<keyword evidence="3" id="KW-1185">Reference proteome</keyword>
<dbReference type="AlphaFoldDB" id="A0A318ZX94"/>
<feature type="chain" id="PRO_5016407666" evidence="1">
    <location>
        <begin position="22"/>
        <end position="94"/>
    </location>
</feature>
<proteinExistence type="predicted"/>
<dbReference type="RefSeq" id="XP_025430740.1">
    <property type="nucleotide sequence ID" value="XM_025579659.1"/>
</dbReference>
<evidence type="ECO:0000313" key="3">
    <source>
        <dbReference type="Proteomes" id="UP000248349"/>
    </source>
</evidence>
<name>A0A318ZX94_9EURO</name>
<dbReference type="EMBL" id="KZ821235">
    <property type="protein sequence ID" value="PYH44758.1"/>
    <property type="molecule type" value="Genomic_DNA"/>
</dbReference>
<accession>A0A318ZX94</accession>
<dbReference type="GeneID" id="37080888"/>
<dbReference type="OrthoDB" id="4499123at2759"/>
<feature type="signal peptide" evidence="1">
    <location>
        <begin position="1"/>
        <end position="21"/>
    </location>
</feature>